<keyword evidence="1 3" id="KW-0575">Peroxidase</keyword>
<dbReference type="Gene3D" id="3.40.30.10">
    <property type="entry name" value="Glutaredoxin"/>
    <property type="match status" value="1"/>
</dbReference>
<dbReference type="InterPro" id="IPR013766">
    <property type="entry name" value="Thioredoxin_domain"/>
</dbReference>
<comment type="function">
    <text evidence="3">Thiol-specific peroxidase that catalyzes the reduction of hydrogen peroxide and organic hydroperoxides to water and alcohols, respectively. Plays a role in cell protection against oxidative stress by detoxifying peroxides.</text>
</comment>
<keyword evidence="3" id="KW-0049">Antioxidant</keyword>
<gene>
    <name evidence="5" type="ORF">ACFSCT_00250</name>
</gene>
<comment type="similarity">
    <text evidence="3">Belongs to the peroxiredoxin family. Prx5 subfamily.</text>
</comment>
<organism evidence="5 6">
    <name type="scientific">Paracoccus pacificus</name>
    <dbReference type="NCBI Taxonomy" id="1463598"/>
    <lineage>
        <taxon>Bacteria</taxon>
        <taxon>Pseudomonadati</taxon>
        <taxon>Pseudomonadota</taxon>
        <taxon>Alphaproteobacteria</taxon>
        <taxon>Rhodobacterales</taxon>
        <taxon>Paracoccaceae</taxon>
        <taxon>Paracoccus</taxon>
    </lineage>
</organism>
<dbReference type="EMBL" id="JBHUEN010000003">
    <property type="protein sequence ID" value="MFD1880143.1"/>
    <property type="molecule type" value="Genomic_DNA"/>
</dbReference>
<dbReference type="InterPro" id="IPR037944">
    <property type="entry name" value="PRX5-like"/>
</dbReference>
<keyword evidence="3" id="KW-0676">Redox-active center</keyword>
<dbReference type="CDD" id="cd03013">
    <property type="entry name" value="PRX5_like"/>
    <property type="match status" value="1"/>
</dbReference>
<dbReference type="InterPro" id="IPR013740">
    <property type="entry name" value="Redoxin"/>
</dbReference>
<comment type="catalytic activity">
    <reaction evidence="3">
        <text>a hydroperoxide + 2 glutathione = an alcohol + glutathione disulfide + H2O</text>
        <dbReference type="Rhea" id="RHEA:62632"/>
        <dbReference type="ChEBI" id="CHEBI:15377"/>
        <dbReference type="ChEBI" id="CHEBI:30879"/>
        <dbReference type="ChEBI" id="CHEBI:35924"/>
        <dbReference type="ChEBI" id="CHEBI:57925"/>
        <dbReference type="ChEBI" id="CHEBI:58297"/>
        <dbReference type="EC" id="1.11.1.27"/>
    </reaction>
</comment>
<keyword evidence="6" id="KW-1185">Reference proteome</keyword>
<accession>A0ABW4R3D5</accession>
<name>A0ABW4R3D5_9RHOB</name>
<dbReference type="SUPFAM" id="SSF52833">
    <property type="entry name" value="Thioredoxin-like"/>
    <property type="match status" value="1"/>
</dbReference>
<proteinExistence type="inferred from homology"/>
<dbReference type="PANTHER" id="PTHR10430">
    <property type="entry name" value="PEROXIREDOXIN"/>
    <property type="match status" value="1"/>
</dbReference>
<evidence type="ECO:0000259" key="4">
    <source>
        <dbReference type="PROSITE" id="PS51352"/>
    </source>
</evidence>
<sequence>MSIAKGSKLPQADLLKLGEGGPEKLALSEVIGAGRAVVFAVPGAFTPTCTNSHMPSFVKNAQAFRDKGVPVVAVTVNDPFVADAWAKATGATDAGITVLADADGAFTKAIGMDFDAAPAGLYGRSKRYAMIVDNGSVDVLEVEDKPGVCSVTGGDSILKQL</sequence>
<dbReference type="EC" id="1.11.1.27" evidence="3"/>
<evidence type="ECO:0000256" key="3">
    <source>
        <dbReference type="RuleBase" id="RU366011"/>
    </source>
</evidence>
<feature type="domain" description="Thioredoxin" evidence="4">
    <location>
        <begin position="3"/>
        <end position="161"/>
    </location>
</feature>
<protein>
    <recommendedName>
        <fullName evidence="3">Glutathione-dependent peroxiredoxin</fullName>
        <ecNumber evidence="3">1.11.1.27</ecNumber>
    </recommendedName>
</protein>
<dbReference type="InterPro" id="IPR036249">
    <property type="entry name" value="Thioredoxin-like_sf"/>
</dbReference>
<evidence type="ECO:0000313" key="6">
    <source>
        <dbReference type="Proteomes" id="UP001597213"/>
    </source>
</evidence>
<dbReference type="RefSeq" id="WP_379139283.1">
    <property type="nucleotide sequence ID" value="NZ_JBHUEN010000003.1"/>
</dbReference>
<reference evidence="6" key="1">
    <citation type="journal article" date="2019" name="Int. J. Syst. Evol. Microbiol.">
        <title>The Global Catalogue of Microorganisms (GCM) 10K type strain sequencing project: providing services to taxonomists for standard genome sequencing and annotation.</title>
        <authorList>
            <consortium name="The Broad Institute Genomics Platform"/>
            <consortium name="The Broad Institute Genome Sequencing Center for Infectious Disease"/>
            <person name="Wu L."/>
            <person name="Ma J."/>
        </authorList>
    </citation>
    <scope>NUCLEOTIDE SEQUENCE [LARGE SCALE GENOMIC DNA]</scope>
    <source>
        <strain evidence="6">CCUG 56029</strain>
    </source>
</reference>
<dbReference type="Proteomes" id="UP001597213">
    <property type="component" value="Unassembled WGS sequence"/>
</dbReference>
<dbReference type="PANTHER" id="PTHR10430:SF16">
    <property type="entry name" value="PEROXIREDOXIN-5, MITOCHONDRIAL"/>
    <property type="match status" value="1"/>
</dbReference>
<dbReference type="PROSITE" id="PS51352">
    <property type="entry name" value="THIOREDOXIN_2"/>
    <property type="match status" value="1"/>
</dbReference>
<evidence type="ECO:0000256" key="1">
    <source>
        <dbReference type="ARBA" id="ARBA00022559"/>
    </source>
</evidence>
<evidence type="ECO:0000256" key="2">
    <source>
        <dbReference type="ARBA" id="ARBA00023002"/>
    </source>
</evidence>
<keyword evidence="2 3" id="KW-0560">Oxidoreductase</keyword>
<evidence type="ECO:0000313" key="5">
    <source>
        <dbReference type="EMBL" id="MFD1880143.1"/>
    </source>
</evidence>
<comment type="caution">
    <text evidence="5">The sequence shown here is derived from an EMBL/GenBank/DDBJ whole genome shotgun (WGS) entry which is preliminary data.</text>
</comment>
<dbReference type="Pfam" id="PF08534">
    <property type="entry name" value="Redoxin"/>
    <property type="match status" value="1"/>
</dbReference>